<dbReference type="Proteomes" id="UP000008144">
    <property type="component" value="Chromosome 7"/>
</dbReference>
<evidence type="ECO:0000313" key="1">
    <source>
        <dbReference type="Ensembl" id="ENSCINP00000033738.1"/>
    </source>
</evidence>
<keyword evidence="2" id="KW-1185">Reference proteome</keyword>
<reference evidence="1" key="3">
    <citation type="submission" date="2025-08" db="UniProtKB">
        <authorList>
            <consortium name="Ensembl"/>
        </authorList>
    </citation>
    <scope>IDENTIFICATION</scope>
</reference>
<dbReference type="InParanoid" id="H2XVQ4"/>
<reference evidence="2" key="1">
    <citation type="journal article" date="2002" name="Science">
        <title>The draft genome of Ciona intestinalis: insights into chordate and vertebrate origins.</title>
        <authorList>
            <person name="Dehal P."/>
            <person name="Satou Y."/>
            <person name="Campbell R.K."/>
            <person name="Chapman J."/>
            <person name="Degnan B."/>
            <person name="De Tomaso A."/>
            <person name="Davidson B."/>
            <person name="Di Gregorio A."/>
            <person name="Gelpke M."/>
            <person name="Goodstein D.M."/>
            <person name="Harafuji N."/>
            <person name="Hastings K.E."/>
            <person name="Ho I."/>
            <person name="Hotta K."/>
            <person name="Huang W."/>
            <person name="Kawashima T."/>
            <person name="Lemaire P."/>
            <person name="Martinez D."/>
            <person name="Meinertzhagen I.A."/>
            <person name="Necula S."/>
            <person name="Nonaka M."/>
            <person name="Putnam N."/>
            <person name="Rash S."/>
            <person name="Saiga H."/>
            <person name="Satake M."/>
            <person name="Terry A."/>
            <person name="Yamada L."/>
            <person name="Wang H.G."/>
            <person name="Awazu S."/>
            <person name="Azumi K."/>
            <person name="Boore J."/>
            <person name="Branno M."/>
            <person name="Chin-Bow S."/>
            <person name="DeSantis R."/>
            <person name="Doyle S."/>
            <person name="Francino P."/>
            <person name="Keys D.N."/>
            <person name="Haga S."/>
            <person name="Hayashi H."/>
            <person name="Hino K."/>
            <person name="Imai K.S."/>
            <person name="Inaba K."/>
            <person name="Kano S."/>
            <person name="Kobayashi K."/>
            <person name="Kobayashi M."/>
            <person name="Lee B.I."/>
            <person name="Makabe K.W."/>
            <person name="Manohar C."/>
            <person name="Matassi G."/>
            <person name="Medina M."/>
            <person name="Mochizuki Y."/>
            <person name="Mount S."/>
            <person name="Morishita T."/>
            <person name="Miura S."/>
            <person name="Nakayama A."/>
            <person name="Nishizaka S."/>
            <person name="Nomoto H."/>
            <person name="Ohta F."/>
            <person name="Oishi K."/>
            <person name="Rigoutsos I."/>
            <person name="Sano M."/>
            <person name="Sasaki A."/>
            <person name="Sasakura Y."/>
            <person name="Shoguchi E."/>
            <person name="Shin-i T."/>
            <person name="Spagnuolo A."/>
            <person name="Stainier D."/>
            <person name="Suzuki M.M."/>
            <person name="Tassy O."/>
            <person name="Takatori N."/>
            <person name="Tokuoka M."/>
            <person name="Yagi K."/>
            <person name="Yoshizaki F."/>
            <person name="Wada S."/>
            <person name="Zhang C."/>
            <person name="Hyatt P.D."/>
            <person name="Larimer F."/>
            <person name="Detter C."/>
            <person name="Doggett N."/>
            <person name="Glavina T."/>
            <person name="Hawkins T."/>
            <person name="Richardson P."/>
            <person name="Lucas S."/>
            <person name="Kohara Y."/>
            <person name="Levine M."/>
            <person name="Satoh N."/>
            <person name="Rokhsar D.S."/>
        </authorList>
    </citation>
    <scope>NUCLEOTIDE SEQUENCE [LARGE SCALE GENOMIC DNA]</scope>
</reference>
<reference evidence="1" key="4">
    <citation type="submission" date="2025-09" db="UniProtKB">
        <authorList>
            <consortium name="Ensembl"/>
        </authorList>
    </citation>
    <scope>IDENTIFICATION</scope>
</reference>
<protein>
    <submittedName>
        <fullName evidence="1">Uncharacterized protein</fullName>
    </submittedName>
</protein>
<dbReference type="Ensembl" id="ENSCINT00000035988.1">
    <property type="protein sequence ID" value="ENSCINP00000033738.1"/>
    <property type="gene ID" value="ENSCING00000018551.1"/>
</dbReference>
<reference evidence="1" key="2">
    <citation type="journal article" date="2008" name="Genome Biol.">
        <title>Improved genome assembly and evidence-based global gene model set for the chordate Ciona intestinalis: new insight into intron and operon populations.</title>
        <authorList>
            <person name="Satou Y."/>
            <person name="Mineta K."/>
            <person name="Ogasawara M."/>
            <person name="Sasakura Y."/>
            <person name="Shoguchi E."/>
            <person name="Ueno K."/>
            <person name="Yamada L."/>
            <person name="Matsumoto J."/>
            <person name="Wasserscheid J."/>
            <person name="Dewar K."/>
            <person name="Wiley G.B."/>
            <person name="Macmil S.L."/>
            <person name="Roe B.A."/>
            <person name="Zeller R.W."/>
            <person name="Hastings K.E."/>
            <person name="Lemaire P."/>
            <person name="Lindquist E."/>
            <person name="Endo T."/>
            <person name="Hotta K."/>
            <person name="Inaba K."/>
        </authorList>
    </citation>
    <scope>NUCLEOTIDE SEQUENCE [LARGE SCALE GENOMIC DNA]</scope>
    <source>
        <strain evidence="1">wild type</strain>
    </source>
</reference>
<evidence type="ECO:0000313" key="2">
    <source>
        <dbReference type="Proteomes" id="UP000008144"/>
    </source>
</evidence>
<dbReference type="HOGENOM" id="CLU_3350797_0_0_1"/>
<name>H2XVQ4_CIOIN</name>
<accession>H2XVQ4</accession>
<proteinExistence type="predicted"/>
<sequence>MIQNHTPLPNPKPTHSIKKILLFPSQPELMGVCGIKC</sequence>
<dbReference type="EMBL" id="EAAA01002338">
    <property type="status" value="NOT_ANNOTATED_CDS"/>
    <property type="molecule type" value="Genomic_DNA"/>
</dbReference>
<organism evidence="1 2">
    <name type="scientific">Ciona intestinalis</name>
    <name type="common">Transparent sea squirt</name>
    <name type="synonym">Ascidia intestinalis</name>
    <dbReference type="NCBI Taxonomy" id="7719"/>
    <lineage>
        <taxon>Eukaryota</taxon>
        <taxon>Metazoa</taxon>
        <taxon>Chordata</taxon>
        <taxon>Tunicata</taxon>
        <taxon>Ascidiacea</taxon>
        <taxon>Phlebobranchia</taxon>
        <taxon>Cionidae</taxon>
        <taxon>Ciona</taxon>
    </lineage>
</organism>
<dbReference type="AlphaFoldDB" id="H2XVQ4"/>